<gene>
    <name evidence="1" type="ORF">HW347_04340</name>
</gene>
<accession>A0ABS5WC05</accession>
<sequence>MKNSCKNIGLILLLIMFGSCVGEVKDKLSKAKEGVSNATTFVKEARKVESRIEKLKDAIPLTNEQLKGWLPTNLGDLERTGFKVGQTGMYQVNSVEGTYKIPEEKRKFSVMVIDGAGPTGSMMSTSYGLLGNFEMETEDEYKHQQTVEVDGVKAQQTYKKKSNHTQLMFAYKERFLVTVNASDMLPEETWDMVRKLKLEELTDMAE</sequence>
<evidence type="ECO:0000313" key="2">
    <source>
        <dbReference type="Proteomes" id="UP000740413"/>
    </source>
</evidence>
<proteinExistence type="predicted"/>
<reference evidence="2" key="1">
    <citation type="submission" date="2023-07" db="EMBL/GenBank/DDBJ databases">
        <title>Zobellia barbeyronii sp. nov., a new marine flavobacterium, isolated from green and red algae.</title>
        <authorList>
            <person name="Nedashkovskaya O.I."/>
            <person name="Otstavnykh N."/>
            <person name="Zhukova N."/>
            <person name="Guzev K."/>
            <person name="Chausova V."/>
            <person name="Tekutyeva L."/>
            <person name="Mikhailov V."/>
            <person name="Isaeva M."/>
        </authorList>
    </citation>
    <scope>NUCLEOTIDE SEQUENCE [LARGE SCALE GENOMIC DNA]</scope>
    <source>
        <strain evidence="2">KMM 6746</strain>
    </source>
</reference>
<dbReference type="Proteomes" id="UP000740413">
    <property type="component" value="Unassembled WGS sequence"/>
</dbReference>
<dbReference type="RefSeq" id="WP_214610686.1">
    <property type="nucleotide sequence ID" value="NZ_JACATN010000001.1"/>
</dbReference>
<evidence type="ECO:0000313" key="1">
    <source>
        <dbReference type="EMBL" id="MBT2160481.1"/>
    </source>
</evidence>
<dbReference type="EMBL" id="JACATN010000001">
    <property type="protein sequence ID" value="MBT2160481.1"/>
    <property type="molecule type" value="Genomic_DNA"/>
</dbReference>
<keyword evidence="2" id="KW-1185">Reference proteome</keyword>
<name>A0ABS5WC05_9FLAO</name>
<protein>
    <recommendedName>
        <fullName evidence="3">DUF4251 domain-containing protein</fullName>
    </recommendedName>
</protein>
<organism evidence="1 2">
    <name type="scientific">Zobellia barbeyronii</name>
    <dbReference type="NCBI Taxonomy" id="2748009"/>
    <lineage>
        <taxon>Bacteria</taxon>
        <taxon>Pseudomonadati</taxon>
        <taxon>Bacteroidota</taxon>
        <taxon>Flavobacteriia</taxon>
        <taxon>Flavobacteriales</taxon>
        <taxon>Flavobacteriaceae</taxon>
        <taxon>Zobellia</taxon>
    </lineage>
</organism>
<comment type="caution">
    <text evidence="1">The sequence shown here is derived from an EMBL/GenBank/DDBJ whole genome shotgun (WGS) entry which is preliminary data.</text>
</comment>
<evidence type="ECO:0008006" key="3">
    <source>
        <dbReference type="Google" id="ProtNLM"/>
    </source>
</evidence>
<dbReference type="PROSITE" id="PS51257">
    <property type="entry name" value="PROKAR_LIPOPROTEIN"/>
    <property type="match status" value="1"/>
</dbReference>